<proteinExistence type="predicted"/>
<dbReference type="AlphaFoldDB" id="A0A167K725"/>
<dbReference type="Gene3D" id="2.120.10.30">
    <property type="entry name" value="TolB, C-terminal domain"/>
    <property type="match status" value="1"/>
</dbReference>
<feature type="signal peptide" evidence="2">
    <location>
        <begin position="1"/>
        <end position="20"/>
    </location>
</feature>
<evidence type="ECO:0000313" key="3">
    <source>
        <dbReference type="EMBL" id="KZN62226.1"/>
    </source>
</evidence>
<dbReference type="PROSITE" id="PS51257">
    <property type="entry name" value="PROKAR_LIPOPROTEIN"/>
    <property type="match status" value="1"/>
</dbReference>
<keyword evidence="2" id="KW-0732">Signal</keyword>
<reference evidence="3 4" key="1">
    <citation type="submission" date="2013-07" db="EMBL/GenBank/DDBJ databases">
        <title>Comparative Genomic and Metabolomic Analysis of Twelve Strains of Pseudoalteromonas luteoviolacea.</title>
        <authorList>
            <person name="Vynne N.G."/>
            <person name="Mansson M."/>
            <person name="Gram L."/>
        </authorList>
    </citation>
    <scope>NUCLEOTIDE SEQUENCE [LARGE SCALE GENOMIC DNA]</scope>
    <source>
        <strain evidence="3 4">S4060-1</strain>
    </source>
</reference>
<feature type="region of interest" description="Disordered" evidence="1">
    <location>
        <begin position="25"/>
        <end position="51"/>
    </location>
</feature>
<feature type="compositionally biased region" description="Low complexity" evidence="1">
    <location>
        <begin position="26"/>
        <end position="39"/>
    </location>
</feature>
<evidence type="ECO:0008006" key="5">
    <source>
        <dbReference type="Google" id="ProtNLM"/>
    </source>
</evidence>
<comment type="caution">
    <text evidence="3">The sequence shown here is derived from an EMBL/GenBank/DDBJ whole genome shotgun (WGS) entry which is preliminary data.</text>
</comment>
<organism evidence="3 4">
    <name type="scientific">Pseudoalteromonas luteoviolacea S4060-1</name>
    <dbReference type="NCBI Taxonomy" id="1365257"/>
    <lineage>
        <taxon>Bacteria</taxon>
        <taxon>Pseudomonadati</taxon>
        <taxon>Pseudomonadota</taxon>
        <taxon>Gammaproteobacteria</taxon>
        <taxon>Alteromonadales</taxon>
        <taxon>Pseudoalteromonadaceae</taxon>
        <taxon>Pseudoalteromonas</taxon>
    </lineage>
</organism>
<gene>
    <name evidence="3" type="ORF">N478_25790</name>
</gene>
<dbReference type="PATRIC" id="fig|1365257.3.peg.4078"/>
<protein>
    <recommendedName>
        <fullName evidence="5">Alpha/beta hydrolase</fullName>
    </recommendedName>
</protein>
<sequence length="806" mass="88883">MLESKKNLFLAISISCLLCACGSGNSSSTTTTTTKSTAPSPTPAPSKENSLESAFPVSVDVFGIAIRATQSTSPEKVLHAAHVMAQYLDNDEDGIADNSLIIEKMTSAGATLLMAPTESTFEDAVKGIEQQDAYQPLFGDETIPGNQGARFDATLEEVLHLITHVGYANVYPEIFGENVNSAIAEAMDIARGGRFEEIPKAYPENAWYTYDDQTCDYSCMVTEYTYWGLTSILGAQTNRLEEIQNEWRLNTVDKVKSKDTELYRILTDDTYRLPKKLPTGQYQGFEITLSGTSPIPAVDANNEVLQSVVAANPNYKIAFTDESNVYMMSPDGNDITQLADGSPVAGYVSWGPDANYVYFASAKGEPESAWEAFRVNVKTKSLTKLTNFKKDVRSLGVSPDGNYFAVSVMSGNSNIGDNNDNLTQFNTDLYIIDMHFAQGLWDAGQTLSLSDMNILVSSPASEQFWYEEINWRPHVADGKAPTLAYTQTWRYDEDDVSYTNVFTIRADGSDKTLLLENKDQPIWDFSGNKLSFLDMSYYDFDASNVRQWKVTGITEETAAPALSPDGGFMIFEVGDSTRKAGIARASEASNNQGFILPGVNVYEPRWSPQPIEIINNNQVVIGATNAAQCKMAADQDRQACFIIEGSVAEMNGVIGSSIVNTVTQLIKEQPQVRTIVLNQVPGSEDDVSNLKAAQMIYDAGLNTELNAQSDIASGGVDFFIAGVRRKVATGAKLGVHSWGYEDSDGNFKSASDLPKDHQEHQRYIEFYEHVKQKSPKEFYFYTLDAASFDDIHYMTKDELTMWAMAR</sequence>
<accession>A0A167K725</accession>
<dbReference type="Proteomes" id="UP000076661">
    <property type="component" value="Unassembled WGS sequence"/>
</dbReference>
<evidence type="ECO:0000256" key="2">
    <source>
        <dbReference type="SAM" id="SignalP"/>
    </source>
</evidence>
<dbReference type="RefSeq" id="WP_081225584.1">
    <property type="nucleotide sequence ID" value="NZ_AUXX01000042.1"/>
</dbReference>
<dbReference type="SUPFAM" id="SSF69304">
    <property type="entry name" value="Tricorn protease N-terminal domain"/>
    <property type="match status" value="1"/>
</dbReference>
<evidence type="ECO:0000313" key="4">
    <source>
        <dbReference type="Proteomes" id="UP000076661"/>
    </source>
</evidence>
<name>A0A167K725_9GAMM</name>
<dbReference type="InterPro" id="IPR011042">
    <property type="entry name" value="6-blade_b-propeller_TolB-like"/>
</dbReference>
<feature type="chain" id="PRO_5007889209" description="Alpha/beta hydrolase" evidence="2">
    <location>
        <begin position="21"/>
        <end position="806"/>
    </location>
</feature>
<evidence type="ECO:0000256" key="1">
    <source>
        <dbReference type="SAM" id="MobiDB-lite"/>
    </source>
</evidence>
<dbReference type="EMBL" id="AUXX01000042">
    <property type="protein sequence ID" value="KZN62226.1"/>
    <property type="molecule type" value="Genomic_DNA"/>
</dbReference>